<dbReference type="InterPro" id="IPR035906">
    <property type="entry name" value="MetI-like_sf"/>
</dbReference>
<proteinExistence type="inferred from homology"/>
<feature type="transmembrane region" description="Helical" evidence="7">
    <location>
        <begin position="89"/>
        <end position="110"/>
    </location>
</feature>
<name>D1CB45_THET1</name>
<dbReference type="SUPFAM" id="SSF161098">
    <property type="entry name" value="MetI-like"/>
    <property type="match status" value="1"/>
</dbReference>
<gene>
    <name evidence="9" type="ordered locus">Tter_1094</name>
</gene>
<dbReference type="InterPro" id="IPR000515">
    <property type="entry name" value="MetI-like"/>
</dbReference>
<dbReference type="STRING" id="525904.Tter_1094"/>
<dbReference type="OrthoDB" id="9787541at2"/>
<dbReference type="KEGG" id="ttr:Tter_1094"/>
<protein>
    <submittedName>
        <fullName evidence="9">Binding-protein-dependent transport systems inner membrane component</fullName>
    </submittedName>
</protein>
<evidence type="ECO:0000256" key="6">
    <source>
        <dbReference type="ARBA" id="ARBA00023136"/>
    </source>
</evidence>
<keyword evidence="5 7" id="KW-1133">Transmembrane helix</keyword>
<comment type="subcellular location">
    <subcellularLocation>
        <location evidence="1 7">Cell membrane</location>
        <topology evidence="1 7">Multi-pass membrane protein</topology>
    </subcellularLocation>
</comment>
<dbReference type="HOGENOM" id="CLU_016047_0_2_0"/>
<evidence type="ECO:0000313" key="10">
    <source>
        <dbReference type="Proteomes" id="UP000000323"/>
    </source>
</evidence>
<dbReference type="GO" id="GO:0005886">
    <property type="term" value="C:plasma membrane"/>
    <property type="evidence" value="ECO:0007669"/>
    <property type="project" value="UniProtKB-SubCell"/>
</dbReference>
<feature type="transmembrane region" description="Helical" evidence="7">
    <location>
        <begin position="170"/>
        <end position="192"/>
    </location>
</feature>
<evidence type="ECO:0000256" key="1">
    <source>
        <dbReference type="ARBA" id="ARBA00004651"/>
    </source>
</evidence>
<sequence>MKVATRQGLQSSFMIRVLSYRVRRNVVAYLYIVPALVLFAVFLWWPILQAFIVSFQHVDLSFQPRCVGLQNFRDVITDPLFFTAWRNTLYYTILAALFAYIIPVIFAIAVNEMPMKSYLRTAFYLPAVLPPIVTALLWGWIYQPEGGLANTILHMVGLNPINWLESEKTVIPSILIMTTWGGMGGTMLYYLAALNAVPSDLYEAAELDGANILQRAIYITIPQIRPIMWLFLVGQIIGTMQIFTEVFALTDGGPNNASVTLMLLLYRYAFQYNEFGKASALGVILFIFLSAFSIMYMRMTFFKKQES</sequence>
<dbReference type="AlphaFoldDB" id="D1CB45"/>
<feature type="transmembrane region" description="Helical" evidence="7">
    <location>
        <begin position="122"/>
        <end position="141"/>
    </location>
</feature>
<dbReference type="Pfam" id="PF00528">
    <property type="entry name" value="BPD_transp_1"/>
    <property type="match status" value="1"/>
</dbReference>
<keyword evidence="10" id="KW-1185">Reference proteome</keyword>
<dbReference type="CDD" id="cd06261">
    <property type="entry name" value="TM_PBP2"/>
    <property type="match status" value="1"/>
</dbReference>
<dbReference type="EMBL" id="CP001825">
    <property type="protein sequence ID" value="ACZ42010.1"/>
    <property type="molecule type" value="Genomic_DNA"/>
</dbReference>
<evidence type="ECO:0000256" key="7">
    <source>
        <dbReference type="RuleBase" id="RU363032"/>
    </source>
</evidence>
<evidence type="ECO:0000256" key="5">
    <source>
        <dbReference type="ARBA" id="ARBA00022989"/>
    </source>
</evidence>
<dbReference type="GO" id="GO:0055085">
    <property type="term" value="P:transmembrane transport"/>
    <property type="evidence" value="ECO:0007669"/>
    <property type="project" value="InterPro"/>
</dbReference>
<feature type="transmembrane region" description="Helical" evidence="7">
    <location>
        <begin position="227"/>
        <end position="249"/>
    </location>
</feature>
<evidence type="ECO:0000259" key="8">
    <source>
        <dbReference type="PROSITE" id="PS50928"/>
    </source>
</evidence>
<reference evidence="10" key="1">
    <citation type="journal article" date="2010" name="Stand. Genomic Sci.">
        <title>Complete genome sequence of 'Thermobaculum terrenum' type strain (YNP1).</title>
        <authorList>
            <person name="Kiss H."/>
            <person name="Cleland D."/>
            <person name="Lapidus A."/>
            <person name="Lucas S."/>
            <person name="Glavina Del Rio T."/>
            <person name="Nolan M."/>
            <person name="Tice H."/>
            <person name="Han C."/>
            <person name="Goodwin L."/>
            <person name="Pitluck S."/>
            <person name="Liolios K."/>
            <person name="Ivanova N."/>
            <person name="Mavromatis K."/>
            <person name="Ovchinnikova G."/>
            <person name="Pati A."/>
            <person name="Chen A."/>
            <person name="Palaniappan K."/>
            <person name="Land M."/>
            <person name="Hauser L."/>
            <person name="Chang Y."/>
            <person name="Jeffries C."/>
            <person name="Lu M."/>
            <person name="Brettin T."/>
            <person name="Detter J."/>
            <person name="Goker M."/>
            <person name="Tindall B."/>
            <person name="Beck B."/>
            <person name="McDermott T."/>
            <person name="Woyke T."/>
            <person name="Bristow J."/>
            <person name="Eisen J."/>
            <person name="Markowitz V."/>
            <person name="Hugenholtz P."/>
            <person name="Kyrpides N."/>
            <person name="Klenk H."/>
            <person name="Cheng J."/>
        </authorList>
    </citation>
    <scope>NUCLEOTIDE SEQUENCE [LARGE SCALE GENOMIC DNA]</scope>
    <source>
        <strain evidence="10">ATCC BAA-798 / YNP1</strain>
    </source>
</reference>
<evidence type="ECO:0000313" key="9">
    <source>
        <dbReference type="EMBL" id="ACZ42010.1"/>
    </source>
</evidence>
<evidence type="ECO:0000256" key="3">
    <source>
        <dbReference type="ARBA" id="ARBA00022475"/>
    </source>
</evidence>
<dbReference type="eggNOG" id="COG1175">
    <property type="taxonomic scope" value="Bacteria"/>
</dbReference>
<dbReference type="Proteomes" id="UP000000323">
    <property type="component" value="Chromosome 1"/>
</dbReference>
<dbReference type="Gene3D" id="1.10.3720.10">
    <property type="entry name" value="MetI-like"/>
    <property type="match status" value="1"/>
</dbReference>
<keyword evidence="6 7" id="KW-0472">Membrane</keyword>
<feature type="domain" description="ABC transmembrane type-1" evidence="8">
    <location>
        <begin position="85"/>
        <end position="296"/>
    </location>
</feature>
<keyword evidence="3" id="KW-1003">Cell membrane</keyword>
<dbReference type="PROSITE" id="PS50928">
    <property type="entry name" value="ABC_TM1"/>
    <property type="match status" value="1"/>
</dbReference>
<dbReference type="InterPro" id="IPR051393">
    <property type="entry name" value="ABC_transporter_permease"/>
</dbReference>
<keyword evidence="2 7" id="KW-0813">Transport</keyword>
<evidence type="ECO:0000256" key="2">
    <source>
        <dbReference type="ARBA" id="ARBA00022448"/>
    </source>
</evidence>
<dbReference type="RefSeq" id="WP_012875045.1">
    <property type="nucleotide sequence ID" value="NC_013525.1"/>
</dbReference>
<dbReference type="PANTHER" id="PTHR30193:SF41">
    <property type="entry name" value="DIACETYLCHITOBIOSE UPTAKE SYSTEM PERMEASE PROTEIN NGCF"/>
    <property type="match status" value="1"/>
</dbReference>
<accession>D1CB45</accession>
<evidence type="ECO:0000256" key="4">
    <source>
        <dbReference type="ARBA" id="ARBA00022692"/>
    </source>
</evidence>
<dbReference type="PANTHER" id="PTHR30193">
    <property type="entry name" value="ABC TRANSPORTER PERMEASE PROTEIN"/>
    <property type="match status" value="1"/>
</dbReference>
<organism evidence="9 10">
    <name type="scientific">Thermobaculum terrenum (strain ATCC BAA-798 / CCMEE 7001 / YNP1)</name>
    <dbReference type="NCBI Taxonomy" id="525904"/>
    <lineage>
        <taxon>Bacteria</taxon>
        <taxon>Bacillati</taxon>
        <taxon>Chloroflexota</taxon>
        <taxon>Chloroflexia</taxon>
        <taxon>Candidatus Thermobaculales</taxon>
        <taxon>Candidatus Thermobaculaceae</taxon>
        <taxon>Thermobaculum</taxon>
    </lineage>
</organism>
<feature type="transmembrane region" description="Helical" evidence="7">
    <location>
        <begin position="26"/>
        <end position="47"/>
    </location>
</feature>
<feature type="transmembrane region" description="Helical" evidence="7">
    <location>
        <begin position="278"/>
        <end position="297"/>
    </location>
</feature>
<keyword evidence="4 7" id="KW-0812">Transmembrane</keyword>
<comment type="similarity">
    <text evidence="7">Belongs to the binding-protein-dependent transport system permease family.</text>
</comment>